<reference evidence="5 6" key="1">
    <citation type="submission" date="2018-08" db="EMBL/GenBank/DDBJ databases">
        <title>Draft genome of the lignicolous fungus Coniochaeta pulveracea.</title>
        <authorList>
            <person name="Borstlap C.J."/>
            <person name="De Witt R.N."/>
            <person name="Botha A."/>
            <person name="Volschenk H."/>
        </authorList>
    </citation>
    <scope>NUCLEOTIDE SEQUENCE [LARGE SCALE GENOMIC DNA]</scope>
    <source>
        <strain evidence="5 6">CAB683</strain>
    </source>
</reference>
<comment type="similarity">
    <text evidence="1">Belongs to the DNA mismatch repair MutL/HexB family.</text>
</comment>
<dbReference type="Pfam" id="PF13589">
    <property type="entry name" value="HATPase_c_3"/>
    <property type="match status" value="1"/>
</dbReference>
<name>A0A420Y4V6_9PEZI</name>
<feature type="domain" description="DNA mismatch repair protein S5" evidence="4">
    <location>
        <begin position="216"/>
        <end position="367"/>
    </location>
</feature>
<dbReference type="SUPFAM" id="SSF55874">
    <property type="entry name" value="ATPase domain of HSP90 chaperone/DNA topoisomerase II/histidine kinase"/>
    <property type="match status" value="1"/>
</dbReference>
<feature type="compositionally biased region" description="Polar residues" evidence="3">
    <location>
        <begin position="744"/>
        <end position="763"/>
    </location>
</feature>
<dbReference type="GO" id="GO:0061982">
    <property type="term" value="P:meiosis I cell cycle process"/>
    <property type="evidence" value="ECO:0007669"/>
    <property type="project" value="UniProtKB-ARBA"/>
</dbReference>
<evidence type="ECO:0000259" key="4">
    <source>
        <dbReference type="SMART" id="SM01340"/>
    </source>
</evidence>
<dbReference type="InterPro" id="IPR036890">
    <property type="entry name" value="HATPase_C_sf"/>
</dbReference>
<feature type="region of interest" description="Disordered" evidence="3">
    <location>
        <begin position="736"/>
        <end position="794"/>
    </location>
</feature>
<dbReference type="InterPro" id="IPR038973">
    <property type="entry name" value="MutL/Mlh/Pms-like"/>
</dbReference>
<dbReference type="GO" id="GO:0030983">
    <property type="term" value="F:mismatched DNA binding"/>
    <property type="evidence" value="ECO:0007669"/>
    <property type="project" value="InterPro"/>
</dbReference>
<dbReference type="Pfam" id="PF01119">
    <property type="entry name" value="DNA_mis_repair"/>
    <property type="match status" value="1"/>
</dbReference>
<dbReference type="InterPro" id="IPR013507">
    <property type="entry name" value="DNA_mismatch_S5_2-like"/>
</dbReference>
<keyword evidence="6" id="KW-1185">Reference proteome</keyword>
<accession>A0A420Y4V6</accession>
<dbReference type="FunFam" id="3.30.565.10:FF:000017">
    <property type="entry name" value="PMS1 homolog 1, mismatch repair system component"/>
    <property type="match status" value="1"/>
</dbReference>
<keyword evidence="2" id="KW-0227">DNA damage</keyword>
<comment type="caution">
    <text evidence="5">The sequence shown here is derived from an EMBL/GenBank/DDBJ whole genome shotgun (WGS) entry which is preliminary data.</text>
</comment>
<protein>
    <recommendedName>
        <fullName evidence="4">DNA mismatch repair protein S5 domain-containing protein</fullName>
    </recommendedName>
</protein>
<dbReference type="SUPFAM" id="SSF54211">
    <property type="entry name" value="Ribosomal protein S5 domain 2-like"/>
    <property type="match status" value="1"/>
</dbReference>
<dbReference type="OrthoDB" id="10263226at2759"/>
<sequence>MPISALPAETVRLLGSSVVYTSPVSFVKELVDNAIDAQATSIEIFLSPNTTDLVEVRDNGHGIHPKDFNLIGHRGHTSKLRKFQDLHTVGPITLGFRGDALASAAIMSTLIIITRVVGEPTASRLHMSERGGVKMVERVAGPVGTAVKATQLFENLPVRKQWAIKEAAKTISQIRQLQHTYFFARPYMRISFKVLGNPKSSWSYAPGARPSMKEAALQIFGADLVSHCVERTMSFAASDDDEAAVASCDTLKSDEQSHYTFEAFLPKPGADPVKISKWAFISVDSRPVSHAKGFLKTLYLSFKDRLRRNLEQTEARLPIINPFLALNIKCPPASYDPNIEPSKDEVLFVNAHRLVIIFEQFLENVYSGPTAASGAITYQDEGLHLPSPPASNSNTWSHEEWRSKGSARPHACRLATMEGKGLEDGGRIRLSGAEYGAHARHHGETTSRTLEATALGEIATAALAAQEDIQAYAMKAPHNTGDIPLGQRDNCDDRIRDSQSQKSGAAHDEDAHGGRAQVRTLDHAQCRQDITPWTIAKAHRFSHNEALSGSKDPGKAEPTVHDGTLQRNFEESRLAFLERLADLPESNGGARRQRDRRPSPVRAKRFGKLPANTFRSPVTKETDNWAFGPKTRSKMSRTGQSHRSLAASAQNDDEYQPGGSGQRRLSRRTKPNEDLVQTTLEFSSRNHGKRALNSPIVVQQGSASRRWRAEAATEGPELETIDLSAIRRRQIVAENRTVRDSQDRQTAMQLEPAQTTRLPQSAQPLHEASALEQSDSLRSDGLSKSSLPSGDPRAYLMRRSCSMPATTPRKLRRLNSCVLPLETTPAGYELYNLTQTMPLELWQFVPREESAVGYGLHVIDISGDGLDNCITRAEFQKIQQQVKVLLGKLDPTLSDKLGDIEFISSHKLLGKSKAH</sequence>
<dbReference type="Gene3D" id="3.30.565.10">
    <property type="entry name" value="Histidine kinase-like ATPase, C-terminal domain"/>
    <property type="match status" value="1"/>
</dbReference>
<gene>
    <name evidence="5" type="ORF">DL546_003476</name>
</gene>
<evidence type="ECO:0000313" key="6">
    <source>
        <dbReference type="Proteomes" id="UP000275385"/>
    </source>
</evidence>
<dbReference type="PANTHER" id="PTHR10073:SF41">
    <property type="entry name" value="MISMATCH REPAIR PROTEIN, PUTATIVE (AFU_ORTHOLOGUE AFUA_8G05820)-RELATED"/>
    <property type="match status" value="1"/>
</dbReference>
<dbReference type="Proteomes" id="UP000275385">
    <property type="component" value="Unassembled WGS sequence"/>
</dbReference>
<dbReference type="InterPro" id="IPR002099">
    <property type="entry name" value="MutL/Mlh/PMS"/>
</dbReference>
<proteinExistence type="inferred from homology"/>
<dbReference type="SMART" id="SM01340">
    <property type="entry name" value="DNA_mis_repair"/>
    <property type="match status" value="1"/>
</dbReference>
<dbReference type="PANTHER" id="PTHR10073">
    <property type="entry name" value="DNA MISMATCH REPAIR PROTEIN MLH, PMS, MUTL"/>
    <property type="match status" value="1"/>
</dbReference>
<feature type="compositionally biased region" description="Basic and acidic residues" evidence="3">
    <location>
        <begin position="489"/>
        <end position="513"/>
    </location>
</feature>
<dbReference type="GO" id="GO:0032389">
    <property type="term" value="C:MutLalpha complex"/>
    <property type="evidence" value="ECO:0007669"/>
    <property type="project" value="TreeGrafter"/>
</dbReference>
<dbReference type="GO" id="GO:0016887">
    <property type="term" value="F:ATP hydrolysis activity"/>
    <property type="evidence" value="ECO:0007669"/>
    <property type="project" value="InterPro"/>
</dbReference>
<feature type="compositionally biased region" description="Polar residues" evidence="3">
    <location>
        <begin position="771"/>
        <end position="788"/>
    </location>
</feature>
<evidence type="ECO:0000256" key="3">
    <source>
        <dbReference type="SAM" id="MobiDB-lite"/>
    </source>
</evidence>
<dbReference type="Gene3D" id="3.30.230.10">
    <property type="match status" value="1"/>
</dbReference>
<feature type="region of interest" description="Disordered" evidence="3">
    <location>
        <begin position="545"/>
        <end position="564"/>
    </location>
</feature>
<evidence type="ECO:0000256" key="2">
    <source>
        <dbReference type="ARBA" id="ARBA00022763"/>
    </source>
</evidence>
<feature type="compositionally biased region" description="Polar residues" evidence="3">
    <location>
        <begin position="636"/>
        <end position="650"/>
    </location>
</feature>
<evidence type="ECO:0000313" key="5">
    <source>
        <dbReference type="EMBL" id="RKU42790.1"/>
    </source>
</evidence>
<evidence type="ECO:0000256" key="1">
    <source>
        <dbReference type="ARBA" id="ARBA00006082"/>
    </source>
</evidence>
<dbReference type="STRING" id="177199.A0A420Y4V6"/>
<feature type="region of interest" description="Disordered" evidence="3">
    <location>
        <begin position="478"/>
        <end position="515"/>
    </location>
</feature>
<dbReference type="GO" id="GO:0140664">
    <property type="term" value="F:ATP-dependent DNA damage sensor activity"/>
    <property type="evidence" value="ECO:0007669"/>
    <property type="project" value="InterPro"/>
</dbReference>
<dbReference type="EMBL" id="QVQW01000051">
    <property type="protein sequence ID" value="RKU42790.1"/>
    <property type="molecule type" value="Genomic_DNA"/>
</dbReference>
<feature type="region of interest" description="Disordered" evidence="3">
    <location>
        <begin position="581"/>
        <end position="715"/>
    </location>
</feature>
<feature type="compositionally biased region" description="Polar residues" evidence="3">
    <location>
        <begin position="675"/>
        <end position="685"/>
    </location>
</feature>
<dbReference type="InterPro" id="IPR014721">
    <property type="entry name" value="Ribsml_uS5_D2-typ_fold_subgr"/>
</dbReference>
<organism evidence="5 6">
    <name type="scientific">Coniochaeta pulveracea</name>
    <dbReference type="NCBI Taxonomy" id="177199"/>
    <lineage>
        <taxon>Eukaryota</taxon>
        <taxon>Fungi</taxon>
        <taxon>Dikarya</taxon>
        <taxon>Ascomycota</taxon>
        <taxon>Pezizomycotina</taxon>
        <taxon>Sordariomycetes</taxon>
        <taxon>Sordariomycetidae</taxon>
        <taxon>Coniochaetales</taxon>
        <taxon>Coniochaetaceae</taxon>
        <taxon>Coniochaeta</taxon>
    </lineage>
</organism>
<dbReference type="GO" id="GO:0005524">
    <property type="term" value="F:ATP binding"/>
    <property type="evidence" value="ECO:0007669"/>
    <property type="project" value="InterPro"/>
</dbReference>
<dbReference type="NCBIfam" id="TIGR00585">
    <property type="entry name" value="mutl"/>
    <property type="match status" value="1"/>
</dbReference>
<dbReference type="AlphaFoldDB" id="A0A420Y4V6"/>
<dbReference type="GO" id="GO:0006298">
    <property type="term" value="P:mismatch repair"/>
    <property type="evidence" value="ECO:0007669"/>
    <property type="project" value="InterPro"/>
</dbReference>
<dbReference type="InterPro" id="IPR020568">
    <property type="entry name" value="Ribosomal_Su5_D2-typ_SF"/>
</dbReference>